<keyword evidence="1" id="KW-0812">Transmembrane</keyword>
<evidence type="ECO:0008006" key="4">
    <source>
        <dbReference type="Google" id="ProtNLM"/>
    </source>
</evidence>
<feature type="transmembrane region" description="Helical" evidence="1">
    <location>
        <begin position="338"/>
        <end position="358"/>
    </location>
</feature>
<dbReference type="EMBL" id="JBHFNQ010000210">
    <property type="protein sequence ID" value="MFB2880844.1"/>
    <property type="molecule type" value="Genomic_DNA"/>
</dbReference>
<gene>
    <name evidence="2" type="ORF">ACE1CC_28685</name>
</gene>
<feature type="transmembrane region" description="Helical" evidence="1">
    <location>
        <begin position="201"/>
        <end position="220"/>
    </location>
</feature>
<accession>A0ABV4XDR8</accession>
<feature type="transmembrane region" description="Helical" evidence="1">
    <location>
        <begin position="365"/>
        <end position="385"/>
    </location>
</feature>
<organism evidence="2 3">
    <name type="scientific">Floridaenema aerugineum BLCC-F46</name>
    <dbReference type="NCBI Taxonomy" id="3153654"/>
    <lineage>
        <taxon>Bacteria</taxon>
        <taxon>Bacillati</taxon>
        <taxon>Cyanobacteriota</taxon>
        <taxon>Cyanophyceae</taxon>
        <taxon>Oscillatoriophycideae</taxon>
        <taxon>Aerosakkonematales</taxon>
        <taxon>Aerosakkonemataceae</taxon>
        <taxon>Floridanema</taxon>
        <taxon>Floridanema aerugineum</taxon>
    </lineage>
</organism>
<keyword evidence="1" id="KW-0472">Membrane</keyword>
<feature type="transmembrane region" description="Helical" evidence="1">
    <location>
        <begin position="232"/>
        <end position="251"/>
    </location>
</feature>
<name>A0ABV4XDR8_9CYAN</name>
<feature type="transmembrane region" description="Helical" evidence="1">
    <location>
        <begin position="179"/>
        <end position="195"/>
    </location>
</feature>
<proteinExistence type="predicted"/>
<evidence type="ECO:0000256" key="1">
    <source>
        <dbReference type="SAM" id="Phobius"/>
    </source>
</evidence>
<feature type="transmembrane region" description="Helical" evidence="1">
    <location>
        <begin position="98"/>
        <end position="123"/>
    </location>
</feature>
<evidence type="ECO:0000313" key="3">
    <source>
        <dbReference type="Proteomes" id="UP001576774"/>
    </source>
</evidence>
<feature type="transmembrane region" description="Helical" evidence="1">
    <location>
        <begin position="391"/>
        <end position="410"/>
    </location>
</feature>
<protein>
    <recommendedName>
        <fullName evidence="4">Glycosyltransferase RgtA/B/C/D-like domain-containing protein</fullName>
    </recommendedName>
</protein>
<feature type="transmembrane region" description="Helical" evidence="1">
    <location>
        <begin position="156"/>
        <end position="174"/>
    </location>
</feature>
<feature type="transmembrane region" description="Helical" evidence="1">
    <location>
        <begin position="24"/>
        <end position="43"/>
    </location>
</feature>
<reference evidence="2 3" key="1">
    <citation type="submission" date="2024-09" db="EMBL/GenBank/DDBJ databases">
        <title>Floridaenema gen nov. (Aerosakkonemataceae, Aerosakkonematales ord. nov., Cyanobacteria) from benthic tropical and subtropical fresh waters, with the description of four new species.</title>
        <authorList>
            <person name="Moretto J.A."/>
            <person name="Berthold D.E."/>
            <person name="Lefler F.W."/>
            <person name="Huang I.-S."/>
            <person name="Laughinghouse H. IV."/>
        </authorList>
    </citation>
    <scope>NUCLEOTIDE SEQUENCE [LARGE SCALE GENOMIC DNA]</scope>
    <source>
        <strain evidence="2 3">BLCC-F46</strain>
    </source>
</reference>
<evidence type="ECO:0000313" key="2">
    <source>
        <dbReference type="EMBL" id="MFB2880844.1"/>
    </source>
</evidence>
<sequence length="515" mass="59929">MITETLMSVIAMFIRWMSLRVNNLRLMTCLKLIASILIVSIFLKCIIDVDFTWDTWWYHLPWAARIWNIIPADSYQFDRLTEVRYQGFPLFAEFLQGFFWKIFHFIQAANLVCFFSFLIYLGFLKSYCKIPLYISLIAILAVPLVQTHITSCYVDLPANVAASILIMMTYLCFIQDNFFNWRNLLVIFLAAASAANTKYQIIPIVALSLSLLLFRFIWLSYNQAPRIQPKRLLIILLSVVIASSLIFFVSLRNITVYGNPFYPVRTETLEKISHLTKPLFPGNSQINITEKPSLAEDKSPDTLKNSTRPKKWIVSVLEIKKAVWSIDQWSKDKTVNRMGGFFGTYVIFHLLVLVYLLYRWRSQQVIIAAIFMVFLSFFTALMPLAYELRYYMYWMLSLVSLNLYLIYNVDDLVALNKIINKQHISLVCCVILIFVLVSTRAIFVRPRFYTLSKHIQGNVQGRVINKIGKNDRICLVNKTPDTFLYTAYFQPQLNYSYSVKAADSPEECGTYKILH</sequence>
<dbReference type="Proteomes" id="UP001576774">
    <property type="component" value="Unassembled WGS sequence"/>
</dbReference>
<feature type="transmembrane region" description="Helical" evidence="1">
    <location>
        <begin position="422"/>
        <end position="443"/>
    </location>
</feature>
<keyword evidence="1" id="KW-1133">Transmembrane helix</keyword>
<feature type="transmembrane region" description="Helical" evidence="1">
    <location>
        <begin position="130"/>
        <end position="150"/>
    </location>
</feature>
<keyword evidence="3" id="KW-1185">Reference proteome</keyword>
<comment type="caution">
    <text evidence="2">The sequence shown here is derived from an EMBL/GenBank/DDBJ whole genome shotgun (WGS) entry which is preliminary data.</text>
</comment>
<dbReference type="RefSeq" id="WP_413273833.1">
    <property type="nucleotide sequence ID" value="NZ_JBHFNQ010000210.1"/>
</dbReference>